<name>A0A7S3JZW4_9STRA</name>
<evidence type="ECO:0000313" key="1">
    <source>
        <dbReference type="EMBL" id="CAE0368424.1"/>
    </source>
</evidence>
<sequence length="743" mass="83522">MTACPTACGEQQQVRKERFANCKSLGEATSSSSFPRFEENEILPEERILRRVRGGECDAQSQFWRWEEPIVVPQEFEDGSGGDESPGFSGTNIQEELVDEADTVKSSGNILYLASRTVPLSHSELSTTTKCEYRLSIVRDDDSGGDSLQLLASVPLGPLLTTPKEMLIRGNVLLLIGSASLEFDTTSQEERTAYYYNYQDAVVILWFDVSDPTLPRLVRRQIREGYYISGRLIQDTAYLVISRQSWYANSGPWLVPYYRDEIFDQYLDLNQSALLPEEISIDLWQQFAARIPLTNACDCTDIAYAWPMNSELGEFSSVLAISLASVDEATTVPVASDTVATRADRILYASTRAIYLTQQQYLGWNWWRGVDEISSEEDEWDAPQVRTFVLKFEVDAQSVHYSTSFDVPGELVEQFAVSETSDGTKIRFATTARAINNWESVSSGLFVYDAHNGSELGSLTHLAPGESIFAARFLGDGICYLVTFVRTDPLYAIAFESEGTTPIVLDELKIRGFSNYLHPILSIDRVIGLGHDVLELETGGIVTAGLQLSLFDVANNDLARLDLYTIGDTGSFSIATSDHRAFFYDTDSHVLAFPLTLATLDARTEFFPEEVIQPWTQGLVNFQGAFFFKIDDSQNSFSYLGNVTHFVDPDFFTPRWVPYDWVIEGEEEETAGYWDTYFNTYDSGYHISRIFRRGDNLFTVSDSAILKSSFPDLDQISRLELHDTASLAQLFWLGNPFEPVPEI</sequence>
<organism evidence="1">
    <name type="scientific">Aureoumbra lagunensis</name>
    <dbReference type="NCBI Taxonomy" id="44058"/>
    <lineage>
        <taxon>Eukaryota</taxon>
        <taxon>Sar</taxon>
        <taxon>Stramenopiles</taxon>
        <taxon>Ochrophyta</taxon>
        <taxon>Pelagophyceae</taxon>
        <taxon>Pelagomonadales</taxon>
        <taxon>Aureoumbra</taxon>
    </lineage>
</organism>
<dbReference type="EMBL" id="HBIJ01013561">
    <property type="protein sequence ID" value="CAE0368424.1"/>
    <property type="molecule type" value="Transcribed_RNA"/>
</dbReference>
<dbReference type="AlphaFoldDB" id="A0A7S3JZW4"/>
<protein>
    <submittedName>
        <fullName evidence="1">Uncharacterized protein</fullName>
    </submittedName>
</protein>
<accession>A0A7S3JZW4</accession>
<dbReference type="Pfam" id="PF09826">
    <property type="entry name" value="Beta_propel"/>
    <property type="match status" value="1"/>
</dbReference>
<dbReference type="InterPro" id="IPR019198">
    <property type="entry name" value="Beta_propeller_containing"/>
</dbReference>
<proteinExistence type="predicted"/>
<reference evidence="1" key="1">
    <citation type="submission" date="2021-01" db="EMBL/GenBank/DDBJ databases">
        <authorList>
            <person name="Corre E."/>
            <person name="Pelletier E."/>
            <person name="Niang G."/>
            <person name="Scheremetjew M."/>
            <person name="Finn R."/>
            <person name="Kale V."/>
            <person name="Holt S."/>
            <person name="Cochrane G."/>
            <person name="Meng A."/>
            <person name="Brown T."/>
            <person name="Cohen L."/>
        </authorList>
    </citation>
    <scope>NUCLEOTIDE SEQUENCE</scope>
    <source>
        <strain evidence="1">CCMP1510</strain>
    </source>
</reference>
<gene>
    <name evidence="1" type="ORF">ALAG00032_LOCUS9187</name>
</gene>